<dbReference type="AlphaFoldDB" id="A0A1U7V8Y2"/>
<keyword evidence="5" id="KW-0456">Lyase</keyword>
<evidence type="ECO:0000256" key="4">
    <source>
        <dbReference type="ARBA" id="ARBA00022842"/>
    </source>
</evidence>
<evidence type="ECO:0000256" key="6">
    <source>
        <dbReference type="ARBA" id="ARBA00024390"/>
    </source>
</evidence>
<comment type="subcellular location">
    <subcellularLocation>
        <location evidence="1">Cytoplasm</location>
    </subcellularLocation>
</comment>
<dbReference type="InterPro" id="IPR008930">
    <property type="entry name" value="Terpenoid_cyclase/PrenylTrfase"/>
</dbReference>
<evidence type="ECO:0000313" key="8">
    <source>
        <dbReference type="Proteomes" id="UP000189701"/>
    </source>
</evidence>
<feature type="domain" description="Terpene synthase N-terminal" evidence="7">
    <location>
        <begin position="30"/>
        <end position="129"/>
    </location>
</feature>
<dbReference type="STRING" id="4096.A0A1U7V8Y2"/>
<dbReference type="InterPro" id="IPR001906">
    <property type="entry name" value="Terpene_synth_N"/>
</dbReference>
<keyword evidence="4" id="KW-0460">Magnesium</keyword>
<dbReference type="GO" id="GO:0016114">
    <property type="term" value="P:terpenoid biosynthetic process"/>
    <property type="evidence" value="ECO:0007669"/>
    <property type="project" value="InterPro"/>
</dbReference>
<reference evidence="8" key="1">
    <citation type="journal article" date="2013" name="Genome Biol.">
        <title>Reference genomes and transcriptomes of Nicotiana sylvestris and Nicotiana tomentosiformis.</title>
        <authorList>
            <person name="Sierro N."/>
            <person name="Battey J.N."/>
            <person name="Ouadi S."/>
            <person name="Bovet L."/>
            <person name="Goepfert S."/>
            <person name="Bakaher N."/>
            <person name="Peitsch M.C."/>
            <person name="Ivanov N.V."/>
        </authorList>
    </citation>
    <scope>NUCLEOTIDE SEQUENCE [LARGE SCALE GENOMIC DNA]</scope>
</reference>
<evidence type="ECO:0000256" key="3">
    <source>
        <dbReference type="ARBA" id="ARBA00022490"/>
    </source>
</evidence>
<dbReference type="Proteomes" id="UP000189701">
    <property type="component" value="Unplaced"/>
</dbReference>
<protein>
    <recommendedName>
        <fullName evidence="6">5-epiaristolochene synthase</fullName>
        <ecNumber evidence="6">4.2.3.61</ecNumber>
    </recommendedName>
</protein>
<dbReference type="InterPro" id="IPR008949">
    <property type="entry name" value="Isoprenoid_synthase_dom_sf"/>
</dbReference>
<evidence type="ECO:0000256" key="1">
    <source>
        <dbReference type="ARBA" id="ARBA00004496"/>
    </source>
</evidence>
<dbReference type="GO" id="GO:0010333">
    <property type="term" value="F:terpene synthase activity"/>
    <property type="evidence" value="ECO:0007669"/>
    <property type="project" value="InterPro"/>
</dbReference>
<dbReference type="InterPro" id="IPR050148">
    <property type="entry name" value="Terpene_synthase-like"/>
</dbReference>
<evidence type="ECO:0000256" key="2">
    <source>
        <dbReference type="ARBA" id="ARBA00004721"/>
    </source>
</evidence>
<organism evidence="8 9">
    <name type="scientific">Nicotiana sylvestris</name>
    <name type="common">Wood tobacco</name>
    <name type="synonym">South American tobacco</name>
    <dbReference type="NCBI Taxonomy" id="4096"/>
    <lineage>
        <taxon>Eukaryota</taxon>
        <taxon>Viridiplantae</taxon>
        <taxon>Streptophyta</taxon>
        <taxon>Embryophyta</taxon>
        <taxon>Tracheophyta</taxon>
        <taxon>Spermatophyta</taxon>
        <taxon>Magnoliopsida</taxon>
        <taxon>eudicotyledons</taxon>
        <taxon>Gunneridae</taxon>
        <taxon>Pentapetalae</taxon>
        <taxon>asterids</taxon>
        <taxon>lamiids</taxon>
        <taxon>Solanales</taxon>
        <taxon>Solanaceae</taxon>
        <taxon>Nicotianoideae</taxon>
        <taxon>Nicotianeae</taxon>
        <taxon>Nicotiana</taxon>
    </lineage>
</organism>
<keyword evidence="8" id="KW-1185">Reference proteome</keyword>
<dbReference type="eggNOG" id="ENOG502SV01">
    <property type="taxonomic scope" value="Eukaryota"/>
</dbReference>
<evidence type="ECO:0000256" key="5">
    <source>
        <dbReference type="ARBA" id="ARBA00023239"/>
    </source>
</evidence>
<dbReference type="GO" id="GO:0005737">
    <property type="term" value="C:cytoplasm"/>
    <property type="evidence" value="ECO:0007669"/>
    <property type="project" value="UniProtKB-SubCell"/>
</dbReference>
<keyword evidence="3" id="KW-0963">Cytoplasm</keyword>
<dbReference type="OrthoDB" id="1305927at2759"/>
<name>A0A1U7V8Y2_NICSY</name>
<dbReference type="Pfam" id="PF01397">
    <property type="entry name" value="Terpene_synth"/>
    <property type="match status" value="1"/>
</dbReference>
<dbReference type="Gene3D" id="1.10.600.10">
    <property type="entry name" value="Farnesyl Diphosphate Synthase"/>
    <property type="match status" value="1"/>
</dbReference>
<evidence type="ECO:0000313" key="9">
    <source>
        <dbReference type="RefSeq" id="XP_009762843.1"/>
    </source>
</evidence>
<dbReference type="RefSeq" id="XP_009762843.1">
    <property type="nucleotide sequence ID" value="XM_009764541.1"/>
</dbReference>
<dbReference type="GO" id="GO:0102698">
    <property type="term" value="F:5-epi-aristolochene synthase activity"/>
    <property type="evidence" value="ECO:0007669"/>
    <property type="project" value="UniProtKB-EC"/>
</dbReference>
<proteinExistence type="predicted"/>
<evidence type="ECO:0000259" key="7">
    <source>
        <dbReference type="Pfam" id="PF01397"/>
    </source>
</evidence>
<accession>A0A1U7V8Y2</accession>
<sequence length="134" mass="15172">MASAAVGNNLVKIEEEEEIVRPVADFSPSLWGHQFLSFSIDNQVAEKYAKEIEALNEQTRNMLLATGMKLADTLNLIDIIEHLGISYHFEKEIDEILDQIYNQNSNCDDLCTFPLQFRLLRQHGFNISPGISSS</sequence>
<dbReference type="SUPFAM" id="SSF48239">
    <property type="entry name" value="Terpenoid cyclases/Protein prenyltransferases"/>
    <property type="match status" value="1"/>
</dbReference>
<gene>
    <name evidence="9" type="primary">LOC104214819</name>
</gene>
<dbReference type="PANTHER" id="PTHR31225:SF93">
    <property type="entry name" value="ALPHA-HUMULENE_(-)-(E)-BETA-CARYOPHYLLENE SYNTHASE"/>
    <property type="match status" value="1"/>
</dbReference>
<dbReference type="EC" id="4.2.3.61" evidence="6"/>
<dbReference type="Gene3D" id="1.50.10.130">
    <property type="entry name" value="Terpene synthase, N-terminal domain"/>
    <property type="match status" value="1"/>
</dbReference>
<dbReference type="PANTHER" id="PTHR31225">
    <property type="entry name" value="OS04G0344100 PROTEIN-RELATED"/>
    <property type="match status" value="1"/>
</dbReference>
<dbReference type="InterPro" id="IPR036965">
    <property type="entry name" value="Terpene_synth_N_sf"/>
</dbReference>
<comment type="pathway">
    <text evidence="2">Secondary metabolite biosynthesis; terpenoid biosynthesis.</text>
</comment>
<reference evidence="9" key="2">
    <citation type="submission" date="2025-08" db="UniProtKB">
        <authorList>
            <consortium name="RefSeq"/>
        </authorList>
    </citation>
    <scope>IDENTIFICATION</scope>
    <source>
        <tissue evidence="9">Leaf</tissue>
    </source>
</reference>